<accession>A0A9D0YSY7</accession>
<dbReference type="Pfam" id="PF13408">
    <property type="entry name" value="Zn_ribbon_recom"/>
    <property type="match status" value="1"/>
</dbReference>
<dbReference type="SUPFAM" id="SSF53041">
    <property type="entry name" value="Resolvase-like"/>
    <property type="match status" value="1"/>
</dbReference>
<dbReference type="SMART" id="SM00857">
    <property type="entry name" value="Resolvase"/>
    <property type="match status" value="1"/>
</dbReference>
<evidence type="ECO:0000313" key="4">
    <source>
        <dbReference type="EMBL" id="HIQ61454.1"/>
    </source>
</evidence>
<dbReference type="Gene3D" id="3.90.1750.20">
    <property type="entry name" value="Putative Large Serine Recombinase, Chain B, Domain 2"/>
    <property type="match status" value="1"/>
</dbReference>
<feature type="domain" description="Recombinase" evidence="3">
    <location>
        <begin position="154"/>
        <end position="279"/>
    </location>
</feature>
<keyword evidence="1" id="KW-0175">Coiled coil</keyword>
<evidence type="ECO:0000259" key="3">
    <source>
        <dbReference type="PROSITE" id="PS51737"/>
    </source>
</evidence>
<dbReference type="PROSITE" id="PS51736">
    <property type="entry name" value="RECOMBINASES_3"/>
    <property type="match status" value="1"/>
</dbReference>
<evidence type="ECO:0000256" key="1">
    <source>
        <dbReference type="SAM" id="Coils"/>
    </source>
</evidence>
<organism evidence="4 5">
    <name type="scientific">Candidatus Enterenecus faecium</name>
    <dbReference type="NCBI Taxonomy" id="2840780"/>
    <lineage>
        <taxon>Bacteria</taxon>
        <taxon>Bacillati</taxon>
        <taxon>Bacillota</taxon>
        <taxon>Clostridia</taxon>
        <taxon>Eubacteriales</taxon>
        <taxon>Candidatus Enterenecus</taxon>
    </lineage>
</organism>
<feature type="coiled-coil region" evidence="1">
    <location>
        <begin position="376"/>
        <end position="424"/>
    </location>
</feature>
<protein>
    <submittedName>
        <fullName evidence="4">Recombinase family protein</fullName>
    </submittedName>
</protein>
<dbReference type="GO" id="GO:0003677">
    <property type="term" value="F:DNA binding"/>
    <property type="evidence" value="ECO:0007669"/>
    <property type="project" value="InterPro"/>
</dbReference>
<dbReference type="Pfam" id="PF00239">
    <property type="entry name" value="Resolvase"/>
    <property type="match status" value="1"/>
</dbReference>
<dbReference type="Gene3D" id="3.40.50.1390">
    <property type="entry name" value="Resolvase, N-terminal catalytic domain"/>
    <property type="match status" value="1"/>
</dbReference>
<dbReference type="InterPro" id="IPR025827">
    <property type="entry name" value="Zn_ribbon_recom_dom"/>
</dbReference>
<gene>
    <name evidence="4" type="ORF">IAD31_07690</name>
</gene>
<dbReference type="Pfam" id="PF07508">
    <property type="entry name" value="Recombinase"/>
    <property type="match status" value="1"/>
</dbReference>
<dbReference type="EMBL" id="DVFO01000085">
    <property type="protein sequence ID" value="HIQ61454.1"/>
    <property type="molecule type" value="Genomic_DNA"/>
</dbReference>
<proteinExistence type="predicted"/>
<dbReference type="CDD" id="cd00338">
    <property type="entry name" value="Ser_Recombinase"/>
    <property type="match status" value="1"/>
</dbReference>
<dbReference type="InterPro" id="IPR006119">
    <property type="entry name" value="Resolv_N"/>
</dbReference>
<name>A0A9D0YSY7_9FIRM</name>
<dbReference type="InterPro" id="IPR036162">
    <property type="entry name" value="Resolvase-like_N_sf"/>
</dbReference>
<dbReference type="InterPro" id="IPR038109">
    <property type="entry name" value="DNA_bind_recomb_sf"/>
</dbReference>
<evidence type="ECO:0000313" key="5">
    <source>
        <dbReference type="Proteomes" id="UP000886879"/>
    </source>
</evidence>
<dbReference type="InterPro" id="IPR011109">
    <property type="entry name" value="DNA_bind_recombinase_dom"/>
</dbReference>
<comment type="caution">
    <text evidence="4">The sequence shown here is derived from an EMBL/GenBank/DDBJ whole genome shotgun (WGS) entry which is preliminary data.</text>
</comment>
<feature type="domain" description="Resolvase/invertase-type recombinase catalytic" evidence="2">
    <location>
        <begin position="2"/>
        <end position="148"/>
    </location>
</feature>
<dbReference type="Proteomes" id="UP000886879">
    <property type="component" value="Unassembled WGS sequence"/>
</dbReference>
<dbReference type="PROSITE" id="PS51737">
    <property type="entry name" value="RECOMBINASE_DNA_BIND"/>
    <property type="match status" value="1"/>
</dbReference>
<dbReference type="GO" id="GO:0000150">
    <property type="term" value="F:DNA strand exchange activity"/>
    <property type="evidence" value="ECO:0007669"/>
    <property type="project" value="InterPro"/>
</dbReference>
<reference evidence="4" key="2">
    <citation type="journal article" date="2021" name="PeerJ">
        <title>Extensive microbial diversity within the chicken gut microbiome revealed by metagenomics and culture.</title>
        <authorList>
            <person name="Gilroy R."/>
            <person name="Ravi A."/>
            <person name="Getino M."/>
            <person name="Pursley I."/>
            <person name="Horton D.L."/>
            <person name="Alikhan N.F."/>
            <person name="Baker D."/>
            <person name="Gharbi K."/>
            <person name="Hall N."/>
            <person name="Watson M."/>
            <person name="Adriaenssens E.M."/>
            <person name="Foster-Nyarko E."/>
            <person name="Jarju S."/>
            <person name="Secka A."/>
            <person name="Antonio M."/>
            <person name="Oren A."/>
            <person name="Chaudhuri R.R."/>
            <person name="La Ragione R."/>
            <person name="Hildebrand F."/>
            <person name="Pallen M.J."/>
        </authorList>
    </citation>
    <scope>NUCLEOTIDE SEQUENCE</scope>
    <source>
        <strain evidence="4">ChiGjej2B2-12916</strain>
    </source>
</reference>
<dbReference type="InterPro" id="IPR050639">
    <property type="entry name" value="SSR_resolvase"/>
</dbReference>
<dbReference type="PANTHER" id="PTHR30461:SF23">
    <property type="entry name" value="DNA RECOMBINASE-RELATED"/>
    <property type="match status" value="1"/>
</dbReference>
<dbReference type="PANTHER" id="PTHR30461">
    <property type="entry name" value="DNA-INVERTASE FROM LAMBDOID PROPHAGE"/>
    <property type="match status" value="1"/>
</dbReference>
<dbReference type="AlphaFoldDB" id="A0A9D0YSY7"/>
<evidence type="ECO:0000259" key="2">
    <source>
        <dbReference type="PROSITE" id="PS51736"/>
    </source>
</evidence>
<sequence length="488" mass="55987">MKIAAYCRVSTAKEEQLDSLANQKEFFEAYAQTNGYELVRVYADEGISGTQMRKREQFQALLRDAARHHFDLVVVKDISRFARNTVDFLQSVRALKELGVNTRFLTANMDSLGESEFVLTLFGALAQEESANLSRRVKFGKRLNAQKGRVPRLLYGYHRVDNFQLAICPEEAQVVRKIFTLYVDQGLGCRTIAQQLNELGYVTKQGCPWTPSAVHRILTNPIYCGHHVNHKYEVENYLTGKRKKLPPQEQFHHPRPQWAIVTPEQFAQAQQQRQQRAQVREPDKPPGRYSARHPFSGLIVCAECGRSFCRKTYTYANTRVYWKCWGNDQGLCANRTKIEEEQLVAAIRDHVSECITNLEGWKQRVVNGVLDHISEAPREESELERLTQRKKRYERLYANGIISLEQLQQELAEIQTREGALQVKRAGEHRNEAEILVQLEGYMRWEGLERADVAKLVEKITADERGEVRVILRVDGGTSPVDPDRGGG</sequence>
<reference evidence="4" key="1">
    <citation type="submission" date="2020-10" db="EMBL/GenBank/DDBJ databases">
        <authorList>
            <person name="Gilroy R."/>
        </authorList>
    </citation>
    <scope>NUCLEOTIDE SEQUENCE</scope>
    <source>
        <strain evidence="4">ChiGjej2B2-12916</strain>
    </source>
</reference>